<dbReference type="RefSeq" id="XP_013901048.1">
    <property type="nucleotide sequence ID" value="XM_014045594.1"/>
</dbReference>
<evidence type="ECO:0000313" key="3">
    <source>
        <dbReference type="Proteomes" id="UP000054498"/>
    </source>
</evidence>
<dbReference type="PROSITE" id="PS51257">
    <property type="entry name" value="PROKAR_LIPOPROTEIN"/>
    <property type="match status" value="1"/>
</dbReference>
<accession>A0A0D2L4H0</accession>
<proteinExistence type="predicted"/>
<dbReference type="GeneID" id="25738803"/>
<gene>
    <name evidence="2" type="ORF">MNEG_5926</name>
</gene>
<keyword evidence="1" id="KW-0732">Signal</keyword>
<keyword evidence="3" id="KW-1185">Reference proteome</keyword>
<protein>
    <submittedName>
        <fullName evidence="2">Uncharacterized protein</fullName>
    </submittedName>
</protein>
<organism evidence="2 3">
    <name type="scientific">Monoraphidium neglectum</name>
    <dbReference type="NCBI Taxonomy" id="145388"/>
    <lineage>
        <taxon>Eukaryota</taxon>
        <taxon>Viridiplantae</taxon>
        <taxon>Chlorophyta</taxon>
        <taxon>core chlorophytes</taxon>
        <taxon>Chlorophyceae</taxon>
        <taxon>CS clade</taxon>
        <taxon>Sphaeropleales</taxon>
        <taxon>Selenastraceae</taxon>
        <taxon>Monoraphidium</taxon>
    </lineage>
</organism>
<evidence type="ECO:0000313" key="2">
    <source>
        <dbReference type="EMBL" id="KIZ02029.1"/>
    </source>
</evidence>
<feature type="signal peptide" evidence="1">
    <location>
        <begin position="1"/>
        <end position="18"/>
    </location>
</feature>
<reference evidence="2 3" key="1">
    <citation type="journal article" date="2013" name="BMC Genomics">
        <title>Reconstruction of the lipid metabolism for the microalga Monoraphidium neglectum from its genome sequence reveals characteristics suitable for biofuel production.</title>
        <authorList>
            <person name="Bogen C."/>
            <person name="Al-Dilaimi A."/>
            <person name="Albersmeier A."/>
            <person name="Wichmann J."/>
            <person name="Grundmann M."/>
            <person name="Rupp O."/>
            <person name="Lauersen K.J."/>
            <person name="Blifernez-Klassen O."/>
            <person name="Kalinowski J."/>
            <person name="Goesmann A."/>
            <person name="Mussgnug J.H."/>
            <person name="Kruse O."/>
        </authorList>
    </citation>
    <scope>NUCLEOTIDE SEQUENCE [LARGE SCALE GENOMIC DNA]</scope>
    <source>
        <strain evidence="2 3">SAG 48.87</strain>
    </source>
</reference>
<name>A0A0D2L4H0_9CHLO</name>
<dbReference type="EMBL" id="KK101138">
    <property type="protein sequence ID" value="KIZ02029.1"/>
    <property type="molecule type" value="Genomic_DNA"/>
</dbReference>
<evidence type="ECO:0000256" key="1">
    <source>
        <dbReference type="SAM" id="SignalP"/>
    </source>
</evidence>
<feature type="non-terminal residue" evidence="2">
    <location>
        <position position="168"/>
    </location>
</feature>
<dbReference type="Proteomes" id="UP000054498">
    <property type="component" value="Unassembled WGS sequence"/>
</dbReference>
<dbReference type="KEGG" id="mng:MNEG_5926"/>
<feature type="chain" id="PRO_5002246247" evidence="1">
    <location>
        <begin position="19"/>
        <end position="168"/>
    </location>
</feature>
<sequence>MGRGLLLVVALFAASCWADSEQHKQREPTKWLAGVKSRLLGAALAPPVAAAPEHNLVAQAPALRRPPPAARLLLQQPPAPAAAAPDAALPNSTFSFPSSAETPCPGPLAPGAVVSVNTPSCLLSSLPPRLGRPGAALVGAPQPVALGAGTLPLVFLPSRSAPPMAVEP</sequence>
<dbReference type="AlphaFoldDB" id="A0A0D2L4H0"/>